<comment type="caution">
    <text evidence="2">The sequence shown here is derived from an EMBL/GenBank/DDBJ whole genome shotgun (WGS) entry which is preliminary data.</text>
</comment>
<feature type="compositionally biased region" description="Low complexity" evidence="1">
    <location>
        <begin position="163"/>
        <end position="175"/>
    </location>
</feature>
<dbReference type="EMBL" id="CAIJEO010000004">
    <property type="protein sequence ID" value="CAD0090724.1"/>
    <property type="molecule type" value="Genomic_DNA"/>
</dbReference>
<accession>A0A9N8PC48</accession>
<dbReference type="AlphaFoldDB" id="A0A9N8PC48"/>
<feature type="region of interest" description="Disordered" evidence="1">
    <location>
        <begin position="147"/>
        <end position="207"/>
    </location>
</feature>
<keyword evidence="3" id="KW-1185">Reference proteome</keyword>
<proteinExistence type="predicted"/>
<dbReference type="Proteomes" id="UP000714618">
    <property type="component" value="Unassembled WGS sequence"/>
</dbReference>
<protein>
    <submittedName>
        <fullName evidence="2">Uncharacterized protein</fullName>
    </submittedName>
</protein>
<evidence type="ECO:0000313" key="2">
    <source>
        <dbReference type="EMBL" id="CAD0090724.1"/>
    </source>
</evidence>
<dbReference type="OrthoDB" id="3643508at2759"/>
<sequence length="207" mass="23263">YLPTDFSLLPIIMASIAHRLSAKALTKTLRELGFETKLIRKFVEAPYDVNYATALLKSYSPPSRKPRKGRYNNLCLHKGARNQLWVVYDPLKHKPMFDKDALMLTVRFAIFQPGNPRLIEYNTKTTSLRIRSSRIIVGQQIKYTANGPVLEPLDEEESDSEPKPATATTTNTTTTKGRKVTKATKAAKASQPKSDSDSELTEMESDT</sequence>
<evidence type="ECO:0000256" key="1">
    <source>
        <dbReference type="SAM" id="MobiDB-lite"/>
    </source>
</evidence>
<evidence type="ECO:0000313" key="3">
    <source>
        <dbReference type="Proteomes" id="UP000714618"/>
    </source>
</evidence>
<reference evidence="2" key="1">
    <citation type="submission" date="2020-06" db="EMBL/GenBank/DDBJ databases">
        <authorList>
            <person name="Onetto C."/>
        </authorList>
    </citation>
    <scope>NUCLEOTIDE SEQUENCE</scope>
</reference>
<gene>
    <name evidence="2" type="ORF">AWRI4233_LOCUS2842</name>
</gene>
<feature type="non-terminal residue" evidence="2">
    <location>
        <position position="207"/>
    </location>
</feature>
<organism evidence="2 3">
    <name type="scientific">Aureobasidium mustum</name>
    <dbReference type="NCBI Taxonomy" id="2773714"/>
    <lineage>
        <taxon>Eukaryota</taxon>
        <taxon>Fungi</taxon>
        <taxon>Dikarya</taxon>
        <taxon>Ascomycota</taxon>
        <taxon>Pezizomycotina</taxon>
        <taxon>Dothideomycetes</taxon>
        <taxon>Dothideomycetidae</taxon>
        <taxon>Dothideales</taxon>
        <taxon>Saccotheciaceae</taxon>
        <taxon>Aureobasidium</taxon>
    </lineage>
</organism>
<feature type="compositionally biased region" description="Acidic residues" evidence="1">
    <location>
        <begin position="197"/>
        <end position="207"/>
    </location>
</feature>
<name>A0A9N8PC48_9PEZI</name>